<dbReference type="STRING" id="555778.Hneap_2161"/>
<dbReference type="Gene3D" id="3.40.190.10">
    <property type="entry name" value="Periplasmic binding protein-like II"/>
    <property type="match status" value="2"/>
</dbReference>
<dbReference type="FunFam" id="3.30.160.40:FF:000002">
    <property type="entry name" value="Porphobilinogen deaminase"/>
    <property type="match status" value="1"/>
</dbReference>
<comment type="miscellaneous">
    <text evidence="8">The porphobilinogen subunits are added to the dipyrromethane group.</text>
</comment>
<dbReference type="Pfam" id="PF03900">
    <property type="entry name" value="Porphobil_deamC"/>
    <property type="match status" value="1"/>
</dbReference>
<feature type="modified residue" description="S-(dipyrrolylmethanemethyl)cysteine" evidence="8">
    <location>
        <position position="247"/>
    </location>
</feature>
<comment type="cofactor">
    <cofactor evidence="8">
        <name>dipyrromethane</name>
        <dbReference type="ChEBI" id="CHEBI:60342"/>
    </cofactor>
    <text evidence="8">Binds 1 dipyrromethane group covalently.</text>
</comment>
<name>D0KW74_HALNC</name>
<proteinExistence type="inferred from homology"/>
<dbReference type="PROSITE" id="PS00533">
    <property type="entry name" value="PORPHOBILINOGEN_DEAM"/>
    <property type="match status" value="1"/>
</dbReference>
<dbReference type="PIRSF" id="PIRSF001438">
    <property type="entry name" value="4pyrrol_synth_OHMeBilane_synth"/>
    <property type="match status" value="1"/>
</dbReference>
<comment type="similarity">
    <text evidence="3 8">Belongs to the HMBS family.</text>
</comment>
<feature type="domain" description="Porphobilinogen deaminase N-terminal" evidence="9">
    <location>
        <begin position="11"/>
        <end position="218"/>
    </location>
</feature>
<dbReference type="Gene3D" id="3.30.160.40">
    <property type="entry name" value="Porphobilinogen deaminase, C-terminal domain"/>
    <property type="match status" value="1"/>
</dbReference>
<keyword evidence="5 8" id="KW-0808">Transferase</keyword>
<dbReference type="CDD" id="cd13646">
    <property type="entry name" value="PBP2_EcHMBS_like"/>
    <property type="match status" value="1"/>
</dbReference>
<dbReference type="InterPro" id="IPR036803">
    <property type="entry name" value="Porphobilinogen_deaminase_C_sf"/>
</dbReference>
<dbReference type="NCBIfam" id="TIGR00212">
    <property type="entry name" value="hemC"/>
    <property type="match status" value="1"/>
</dbReference>
<evidence type="ECO:0000256" key="3">
    <source>
        <dbReference type="ARBA" id="ARBA00005638"/>
    </source>
</evidence>
<evidence type="ECO:0000256" key="1">
    <source>
        <dbReference type="ARBA" id="ARBA00002869"/>
    </source>
</evidence>
<dbReference type="Pfam" id="PF01379">
    <property type="entry name" value="Porphobil_deam"/>
    <property type="match status" value="1"/>
</dbReference>
<dbReference type="HAMAP" id="MF_00260">
    <property type="entry name" value="Porphobil_deam"/>
    <property type="match status" value="1"/>
</dbReference>
<evidence type="ECO:0000256" key="6">
    <source>
        <dbReference type="ARBA" id="ARBA00023244"/>
    </source>
</evidence>
<sequence>MTPTAPSVDLIRIATRESPLAMWQTEFVADELRRLHPGLRVELVSMTTKGDQLLDSPLAKIGGKGLFVKELELALMDGRADIAVHSMKDVPMRFPDGLELIAILEGHDPRDAFVSNEYESLAALPAGAVVGTSSLRRETQIRSRYPQLEIKMLRGNIQSRMAKLDRGDYDAIILAAAGLKRMGYDARIRAELSPEESLPSVGQGALGIEARSDDAAIHALIAPLIHAATTTRVLAERAFNTRLNGGCQVPIGGYAMLQDDGNLWLRGMVGRPDGTLTLRDEITGAATEGEALGVALAERMLAAGADKILAEVGIHADPA</sequence>
<evidence type="ECO:0000259" key="9">
    <source>
        <dbReference type="Pfam" id="PF01379"/>
    </source>
</evidence>
<reference evidence="11 12" key="1">
    <citation type="submission" date="2009-10" db="EMBL/GenBank/DDBJ databases">
        <title>Complete sequence of Halothiobacillus neapolitanus c2.</title>
        <authorList>
            <consortium name="US DOE Joint Genome Institute"/>
            <person name="Lucas S."/>
            <person name="Copeland A."/>
            <person name="Lapidus A."/>
            <person name="Glavina del Rio T."/>
            <person name="Tice H."/>
            <person name="Bruce D."/>
            <person name="Goodwin L."/>
            <person name="Pitluck S."/>
            <person name="Davenport K."/>
            <person name="Brettin T."/>
            <person name="Detter J.C."/>
            <person name="Han C."/>
            <person name="Tapia R."/>
            <person name="Larimer F."/>
            <person name="Land M."/>
            <person name="Hauser L."/>
            <person name="Kyrpides N."/>
            <person name="Mikhailova N."/>
            <person name="Kerfeld C."/>
            <person name="Cannon G."/>
            <person name="Heinhort S."/>
        </authorList>
    </citation>
    <scope>NUCLEOTIDE SEQUENCE [LARGE SCALE GENOMIC DNA]</scope>
    <source>
        <strain evidence="12">ATCC 23641 / c2</strain>
    </source>
</reference>
<feature type="domain" description="Porphobilinogen deaminase C-terminal" evidence="10">
    <location>
        <begin position="231"/>
        <end position="301"/>
    </location>
</feature>
<dbReference type="GO" id="GO:0005737">
    <property type="term" value="C:cytoplasm"/>
    <property type="evidence" value="ECO:0007669"/>
    <property type="project" value="UniProtKB-UniRule"/>
</dbReference>
<comment type="pathway">
    <text evidence="2 8">Porphyrin-containing compound metabolism; protoporphyrin-IX biosynthesis; coproporphyrinogen-III from 5-aminolevulinate: step 2/4.</text>
</comment>
<dbReference type="RefSeq" id="WP_012825009.1">
    <property type="nucleotide sequence ID" value="NC_013422.1"/>
</dbReference>
<dbReference type="PANTHER" id="PTHR11557:SF0">
    <property type="entry name" value="PORPHOBILINOGEN DEAMINASE"/>
    <property type="match status" value="1"/>
</dbReference>
<dbReference type="HOGENOM" id="CLU_019704_0_2_6"/>
<keyword evidence="6 8" id="KW-0627">Porphyrin biosynthesis</keyword>
<evidence type="ECO:0000256" key="5">
    <source>
        <dbReference type="ARBA" id="ARBA00022679"/>
    </source>
</evidence>
<dbReference type="OrthoDB" id="9810298at2"/>
<comment type="catalytic activity">
    <reaction evidence="7 8">
        <text>4 porphobilinogen + H2O = hydroxymethylbilane + 4 NH4(+)</text>
        <dbReference type="Rhea" id="RHEA:13185"/>
        <dbReference type="ChEBI" id="CHEBI:15377"/>
        <dbReference type="ChEBI" id="CHEBI:28938"/>
        <dbReference type="ChEBI" id="CHEBI:57845"/>
        <dbReference type="ChEBI" id="CHEBI:58126"/>
        <dbReference type="EC" id="2.5.1.61"/>
    </reaction>
</comment>
<evidence type="ECO:0000256" key="7">
    <source>
        <dbReference type="ARBA" id="ARBA00048169"/>
    </source>
</evidence>
<dbReference type="GO" id="GO:0004418">
    <property type="term" value="F:hydroxymethylbilane synthase activity"/>
    <property type="evidence" value="ECO:0007669"/>
    <property type="project" value="UniProtKB-UniRule"/>
</dbReference>
<dbReference type="eggNOG" id="COG0181">
    <property type="taxonomic scope" value="Bacteria"/>
</dbReference>
<dbReference type="UniPathway" id="UPA00251">
    <property type="reaction ID" value="UER00319"/>
</dbReference>
<comment type="function">
    <text evidence="1 8">Tetrapolymerization of the monopyrrole PBG into the hydroxymethylbilane pre-uroporphyrinogen in several discrete steps.</text>
</comment>
<dbReference type="InterPro" id="IPR022417">
    <property type="entry name" value="Porphobilin_deaminase_N"/>
</dbReference>
<dbReference type="InterPro" id="IPR000860">
    <property type="entry name" value="HemC"/>
</dbReference>
<dbReference type="FunFam" id="3.40.190.10:FF:000004">
    <property type="entry name" value="Porphobilinogen deaminase"/>
    <property type="match status" value="1"/>
</dbReference>
<evidence type="ECO:0000313" key="11">
    <source>
        <dbReference type="EMBL" id="ACX96977.1"/>
    </source>
</evidence>
<organism evidence="11 12">
    <name type="scientific">Halothiobacillus neapolitanus (strain ATCC 23641 / DSM 15147 / CIP 104769 / NCIMB 8539 / c2)</name>
    <name type="common">Thiobacillus neapolitanus</name>
    <dbReference type="NCBI Taxonomy" id="555778"/>
    <lineage>
        <taxon>Bacteria</taxon>
        <taxon>Pseudomonadati</taxon>
        <taxon>Pseudomonadota</taxon>
        <taxon>Gammaproteobacteria</taxon>
        <taxon>Chromatiales</taxon>
        <taxon>Halothiobacillaceae</taxon>
        <taxon>Halothiobacillus</taxon>
    </lineage>
</organism>
<evidence type="ECO:0000259" key="10">
    <source>
        <dbReference type="Pfam" id="PF03900"/>
    </source>
</evidence>
<dbReference type="SUPFAM" id="SSF54782">
    <property type="entry name" value="Porphobilinogen deaminase (hydroxymethylbilane synthase), C-terminal domain"/>
    <property type="match status" value="1"/>
</dbReference>
<dbReference type="InterPro" id="IPR022419">
    <property type="entry name" value="Porphobilin_deaminase_cofac_BS"/>
</dbReference>
<protein>
    <recommendedName>
        <fullName evidence="8">Porphobilinogen deaminase</fullName>
        <shortName evidence="8">PBG</shortName>
        <ecNumber evidence="8">2.5.1.61</ecNumber>
    </recommendedName>
    <alternativeName>
        <fullName evidence="8">Hydroxymethylbilane synthase</fullName>
        <shortName evidence="8">HMBS</shortName>
    </alternativeName>
    <alternativeName>
        <fullName evidence="8">Pre-uroporphyrinogen synthase</fullName>
    </alternativeName>
</protein>
<evidence type="ECO:0000256" key="4">
    <source>
        <dbReference type="ARBA" id="ARBA00011245"/>
    </source>
</evidence>
<evidence type="ECO:0000256" key="2">
    <source>
        <dbReference type="ARBA" id="ARBA00004735"/>
    </source>
</evidence>
<dbReference type="EMBL" id="CP001801">
    <property type="protein sequence ID" value="ACX96977.1"/>
    <property type="molecule type" value="Genomic_DNA"/>
</dbReference>
<gene>
    <name evidence="8" type="primary">hemC</name>
    <name evidence="11" type="ordered locus">Hneap_2161</name>
</gene>
<dbReference type="InterPro" id="IPR022418">
    <property type="entry name" value="Porphobilinogen_deaminase_C"/>
</dbReference>
<dbReference type="PRINTS" id="PR00151">
    <property type="entry name" value="PORPHBDMNASE"/>
</dbReference>
<dbReference type="Proteomes" id="UP000009102">
    <property type="component" value="Chromosome"/>
</dbReference>
<dbReference type="PANTHER" id="PTHR11557">
    <property type="entry name" value="PORPHOBILINOGEN DEAMINASE"/>
    <property type="match status" value="1"/>
</dbReference>
<evidence type="ECO:0000313" key="12">
    <source>
        <dbReference type="Proteomes" id="UP000009102"/>
    </source>
</evidence>
<evidence type="ECO:0000256" key="8">
    <source>
        <dbReference type="HAMAP-Rule" id="MF_00260"/>
    </source>
</evidence>
<dbReference type="EC" id="2.5.1.61" evidence="8"/>
<dbReference type="FunFam" id="3.40.190.10:FF:000005">
    <property type="entry name" value="Porphobilinogen deaminase"/>
    <property type="match status" value="1"/>
</dbReference>
<dbReference type="GO" id="GO:0006782">
    <property type="term" value="P:protoporphyrinogen IX biosynthetic process"/>
    <property type="evidence" value="ECO:0007669"/>
    <property type="project" value="UniProtKB-UniRule"/>
</dbReference>
<dbReference type="AlphaFoldDB" id="D0KW74"/>
<comment type="subunit">
    <text evidence="4 8">Monomer.</text>
</comment>
<keyword evidence="12" id="KW-1185">Reference proteome</keyword>
<dbReference type="KEGG" id="hna:Hneap_2161"/>
<dbReference type="SUPFAM" id="SSF53850">
    <property type="entry name" value="Periplasmic binding protein-like II"/>
    <property type="match status" value="1"/>
</dbReference>
<accession>D0KW74</accession>